<dbReference type="AlphaFoldDB" id="A0A8T2PJ57"/>
<keyword evidence="4" id="KW-1185">Reference proteome</keyword>
<protein>
    <recommendedName>
        <fullName evidence="2">FMR1-interacting protein 1 conserved domain-containing protein</fullName>
    </recommendedName>
</protein>
<evidence type="ECO:0000313" key="4">
    <source>
        <dbReference type="Proteomes" id="UP000824540"/>
    </source>
</evidence>
<dbReference type="PANTHER" id="PTHR13309">
    <property type="entry name" value="NUCLEAR FRAGILE X MENTAL RETARDATION PROTEIN INTERACTING PROTEIN 1"/>
    <property type="match status" value="1"/>
</dbReference>
<dbReference type="InterPro" id="IPR039136">
    <property type="entry name" value="NUFIP1-like"/>
</dbReference>
<feature type="domain" description="FMR1-interacting protein 1 conserved" evidence="2">
    <location>
        <begin position="52"/>
        <end position="101"/>
    </location>
</feature>
<dbReference type="GO" id="GO:0005634">
    <property type="term" value="C:nucleus"/>
    <property type="evidence" value="ECO:0007669"/>
    <property type="project" value="TreeGrafter"/>
</dbReference>
<feature type="region of interest" description="Disordered" evidence="1">
    <location>
        <begin position="401"/>
        <end position="440"/>
    </location>
</feature>
<dbReference type="EMBL" id="JAFBMS010000009">
    <property type="protein sequence ID" value="KAG9349528.1"/>
    <property type="molecule type" value="Genomic_DNA"/>
</dbReference>
<feature type="compositionally biased region" description="Basic and acidic residues" evidence="1">
    <location>
        <begin position="143"/>
        <end position="154"/>
    </location>
</feature>
<dbReference type="GO" id="GO:0003723">
    <property type="term" value="F:RNA binding"/>
    <property type="evidence" value="ECO:0007669"/>
    <property type="project" value="InterPro"/>
</dbReference>
<name>A0A8T2PJ57_9TELE</name>
<dbReference type="Proteomes" id="UP000824540">
    <property type="component" value="Unassembled WGS sequence"/>
</dbReference>
<comment type="caution">
    <text evidence="3">The sequence shown here is derived from an EMBL/GenBank/DDBJ whole genome shotgun (WGS) entry which is preliminary data.</text>
</comment>
<dbReference type="PANTHER" id="PTHR13309:SF0">
    <property type="entry name" value="FMR1-INTERACTING PROTEIN NUFIP1"/>
    <property type="match status" value="1"/>
</dbReference>
<reference evidence="3" key="1">
    <citation type="thesis" date="2021" institute="BYU ScholarsArchive" country="Provo, UT, USA">
        <title>Applications of and Algorithms for Genome Assembly and Genomic Analyses with an Emphasis on Marine Teleosts.</title>
        <authorList>
            <person name="Pickett B.D."/>
        </authorList>
    </citation>
    <scope>NUCLEOTIDE SEQUENCE</scope>
    <source>
        <strain evidence="3">HI-2016</strain>
    </source>
</reference>
<dbReference type="OrthoDB" id="273070at2759"/>
<feature type="region of interest" description="Disordered" evidence="1">
    <location>
        <begin position="112"/>
        <end position="199"/>
    </location>
</feature>
<dbReference type="Pfam" id="PF10453">
    <property type="entry name" value="NUFIP1"/>
    <property type="match status" value="1"/>
</dbReference>
<feature type="compositionally biased region" description="Polar residues" evidence="1">
    <location>
        <begin position="245"/>
        <end position="256"/>
    </location>
</feature>
<feature type="compositionally biased region" description="Basic residues" evidence="1">
    <location>
        <begin position="275"/>
        <end position="285"/>
    </location>
</feature>
<evidence type="ECO:0000256" key="1">
    <source>
        <dbReference type="SAM" id="MobiDB-lite"/>
    </source>
</evidence>
<dbReference type="GO" id="GO:0000492">
    <property type="term" value="P:box C/D snoRNP assembly"/>
    <property type="evidence" value="ECO:0007669"/>
    <property type="project" value="TreeGrafter"/>
</dbReference>
<organism evidence="3 4">
    <name type="scientific">Albula glossodonta</name>
    <name type="common">roundjaw bonefish</name>
    <dbReference type="NCBI Taxonomy" id="121402"/>
    <lineage>
        <taxon>Eukaryota</taxon>
        <taxon>Metazoa</taxon>
        <taxon>Chordata</taxon>
        <taxon>Craniata</taxon>
        <taxon>Vertebrata</taxon>
        <taxon>Euteleostomi</taxon>
        <taxon>Actinopterygii</taxon>
        <taxon>Neopterygii</taxon>
        <taxon>Teleostei</taxon>
        <taxon>Albuliformes</taxon>
        <taxon>Albulidae</taxon>
        <taxon>Albula</taxon>
    </lineage>
</organism>
<sequence length="615" mass="67641">MVMGNLVIQLDNTPDSGINVEAKKMDKVKIIGPKRGFKDQGKYDEHVSQHVKNHAPGVKRIKLDTPEEIAKWREERRKNYPTVSNVAKKIRMMEEREERGEVLETAQFGRMKRGYRGGGRGQTSCRQERNLWNTQGRKRLKSGTKDNEGKETERSFPTPKQTLMDRDPLGALAESDLDSDNDEAADRKKEGLTVTPKNMTSGLGALVASYGSASDSDSDQEPEALPIQKASKALEENQAMLRPLPSSTQTGPSQQGLRKLPGSRADHQQPYHQAGRPHRAPHRRGREQGTSGLHRATLLEMLLAPEIRHERNVVLQCVRYIVQNSFFGWDHKAQDSKLAVSTIAEDSAKNKEQLPINVRSSPAGDTVIAGNLPLAEAFWQGGHLLGGDGQIHGSQLGTQVKNTVSGGYHNPTSNSEDLQQGLNRQSSLSEDTQNHNTKETCTQLEKLQTIRCDCPREEMGSGVDIFSLESKMPPGQPQEEEQSSPALTSVIYEAPHISVDTDQSQQPLKGNESTPVYTTGMKDHCAYEDLSNIAENTAVVGNHGLTASGRNHCPLSDSVISEDCCITAHSTVAIGDNSLLAENAVIVGDHNLTDGRKQCDQPSSFEVDDEIWENA</sequence>
<feature type="compositionally biased region" description="Polar residues" evidence="1">
    <location>
        <begin position="122"/>
        <end position="135"/>
    </location>
</feature>
<feature type="compositionally biased region" description="Polar residues" evidence="1">
    <location>
        <begin position="401"/>
        <end position="431"/>
    </location>
</feature>
<proteinExistence type="predicted"/>
<evidence type="ECO:0000313" key="3">
    <source>
        <dbReference type="EMBL" id="KAG9349528.1"/>
    </source>
</evidence>
<evidence type="ECO:0000259" key="2">
    <source>
        <dbReference type="Pfam" id="PF10453"/>
    </source>
</evidence>
<dbReference type="InterPro" id="IPR019496">
    <property type="entry name" value="NUFIP1_cons_dom"/>
</dbReference>
<accession>A0A8T2PJ57</accession>
<gene>
    <name evidence="3" type="ORF">JZ751_027973</name>
</gene>
<feature type="region of interest" description="Disordered" evidence="1">
    <location>
        <begin position="243"/>
        <end position="293"/>
    </location>
</feature>